<proteinExistence type="predicted"/>
<dbReference type="EMBL" id="AFWF01000030">
    <property type="protein sequence ID" value="EGU47016.1"/>
    <property type="molecule type" value="Genomic_DNA"/>
</dbReference>
<protein>
    <submittedName>
        <fullName evidence="1">Uncharacterized protein</fullName>
    </submittedName>
</protein>
<evidence type="ECO:0000313" key="1">
    <source>
        <dbReference type="EMBL" id="EGU47016.1"/>
    </source>
</evidence>
<evidence type="ECO:0000313" key="2">
    <source>
        <dbReference type="Proteomes" id="UP000004605"/>
    </source>
</evidence>
<gene>
    <name evidence="1" type="ORF">VII00023_02034</name>
</gene>
<accession>F9RY16</accession>
<sequence length="44" mass="4977">MPVVKIIIVMQTKTCLMNDYAKVLAKVLYIHAKIDGFRLIKVTG</sequence>
<reference evidence="1 2" key="1">
    <citation type="journal article" date="2012" name="Int. J. Syst. Evol. Microbiol.">
        <title>Vibrio caribbeanicus sp. nov., isolated from the marine sponge Scleritoderma cyanea.</title>
        <authorList>
            <person name="Hoffmann M."/>
            <person name="Monday S.R."/>
            <person name="Allard M.W."/>
            <person name="Strain E.A."/>
            <person name="Whittaker P."/>
            <person name="Naum M."/>
            <person name="McCarthy P.J."/>
            <person name="Lopez J.V."/>
            <person name="Fischer M."/>
            <person name="Brown E.W."/>
        </authorList>
    </citation>
    <scope>NUCLEOTIDE SEQUENCE [LARGE SCALE GENOMIC DNA]</scope>
    <source>
        <strain evidence="1 2">ATCC 700023</strain>
    </source>
</reference>
<dbReference type="Proteomes" id="UP000004605">
    <property type="component" value="Unassembled WGS sequence"/>
</dbReference>
<keyword evidence="2" id="KW-1185">Reference proteome</keyword>
<name>F9RY16_9VIBR</name>
<comment type="caution">
    <text evidence="1">The sequence shown here is derived from an EMBL/GenBank/DDBJ whole genome shotgun (WGS) entry which is preliminary data.</text>
</comment>
<organism evidence="1 2">
    <name type="scientific">Vibrio ichthyoenteri ATCC 700023</name>
    <dbReference type="NCBI Taxonomy" id="870968"/>
    <lineage>
        <taxon>Bacteria</taxon>
        <taxon>Pseudomonadati</taxon>
        <taxon>Pseudomonadota</taxon>
        <taxon>Gammaproteobacteria</taxon>
        <taxon>Vibrionales</taxon>
        <taxon>Vibrionaceae</taxon>
        <taxon>Vibrio</taxon>
    </lineage>
</organism>
<dbReference type="AlphaFoldDB" id="F9RY16"/>